<feature type="transmembrane region" description="Helical" evidence="8">
    <location>
        <begin position="30"/>
        <end position="48"/>
    </location>
</feature>
<accession>A0ABV2B434</accession>
<gene>
    <name evidence="10" type="ORF">SADO_15379</name>
</gene>
<dbReference type="InterPro" id="IPR003918">
    <property type="entry name" value="NADH_UbQ_OxRdtase"/>
</dbReference>
<feature type="transmembrane region" description="Helical" evidence="8">
    <location>
        <begin position="242"/>
        <end position="260"/>
    </location>
</feature>
<keyword evidence="3 7" id="KW-0812">Transmembrane</keyword>
<comment type="caution">
    <text evidence="10">The sequence shown here is derived from an EMBL/GenBank/DDBJ whole genome shotgun (WGS) entry which is preliminary data.</text>
</comment>
<evidence type="ECO:0000256" key="2">
    <source>
        <dbReference type="ARBA" id="ARBA00022475"/>
    </source>
</evidence>
<evidence type="ECO:0000256" key="5">
    <source>
        <dbReference type="ARBA" id="ARBA00023002"/>
    </source>
</evidence>
<feature type="transmembrane region" description="Helical" evidence="8">
    <location>
        <begin position="185"/>
        <end position="202"/>
    </location>
</feature>
<keyword evidence="4 8" id="KW-1133">Transmembrane helix</keyword>
<evidence type="ECO:0000256" key="8">
    <source>
        <dbReference type="SAM" id="Phobius"/>
    </source>
</evidence>
<feature type="transmembrane region" description="Helical" evidence="8">
    <location>
        <begin position="6"/>
        <end position="23"/>
    </location>
</feature>
<evidence type="ECO:0000256" key="6">
    <source>
        <dbReference type="ARBA" id="ARBA00023136"/>
    </source>
</evidence>
<feature type="transmembrane region" description="Helical" evidence="8">
    <location>
        <begin position="298"/>
        <end position="316"/>
    </location>
</feature>
<reference evidence="10 11" key="1">
    <citation type="submission" date="2013-03" db="EMBL/GenBank/DDBJ databases">
        <title>Salinisphaera dokdonensis CL-ES53 Genome Sequencing.</title>
        <authorList>
            <person name="Li C."/>
            <person name="Lai Q."/>
            <person name="Shao Z."/>
        </authorList>
    </citation>
    <scope>NUCLEOTIDE SEQUENCE [LARGE SCALE GENOMIC DNA]</scope>
    <source>
        <strain evidence="10 11">CL-ES53</strain>
    </source>
</reference>
<keyword evidence="2" id="KW-1003">Cell membrane</keyword>
<comment type="subcellular location">
    <subcellularLocation>
        <location evidence="1">Cell membrane</location>
        <topology evidence="1">Multi-pass membrane protein</topology>
    </subcellularLocation>
    <subcellularLocation>
        <location evidence="7">Membrane</location>
        <topology evidence="7">Multi-pass membrane protein</topology>
    </subcellularLocation>
</comment>
<keyword evidence="6 8" id="KW-0472">Membrane</keyword>
<organism evidence="10 11">
    <name type="scientific">Salinisphaera dokdonensis CL-ES53</name>
    <dbReference type="NCBI Taxonomy" id="1304272"/>
    <lineage>
        <taxon>Bacteria</taxon>
        <taxon>Pseudomonadati</taxon>
        <taxon>Pseudomonadota</taxon>
        <taxon>Gammaproteobacteria</taxon>
        <taxon>Salinisphaerales</taxon>
        <taxon>Salinisphaeraceae</taxon>
        <taxon>Salinisphaera</taxon>
    </lineage>
</organism>
<evidence type="ECO:0000256" key="3">
    <source>
        <dbReference type="ARBA" id="ARBA00022692"/>
    </source>
</evidence>
<dbReference type="InterPro" id="IPR001750">
    <property type="entry name" value="ND/Mrp_TM"/>
</dbReference>
<name>A0ABV2B434_9GAMM</name>
<feature type="transmembrane region" description="Helical" evidence="8">
    <location>
        <begin position="120"/>
        <end position="137"/>
    </location>
</feature>
<feature type="domain" description="NADH:quinone oxidoreductase/Mrp antiporter transmembrane" evidence="9">
    <location>
        <begin position="113"/>
        <end position="380"/>
    </location>
</feature>
<dbReference type="Pfam" id="PF00361">
    <property type="entry name" value="Proton_antipo_M"/>
    <property type="match status" value="1"/>
</dbReference>
<evidence type="ECO:0000313" key="10">
    <source>
        <dbReference type="EMBL" id="MES1930644.1"/>
    </source>
</evidence>
<feature type="transmembrane region" description="Helical" evidence="8">
    <location>
        <begin position="68"/>
        <end position="88"/>
    </location>
</feature>
<feature type="transmembrane region" description="Helical" evidence="8">
    <location>
        <begin position="417"/>
        <end position="439"/>
    </location>
</feature>
<dbReference type="PANTHER" id="PTHR42682:SF4">
    <property type="entry name" value="NADH-UBIQUINONE_PLASTOQUINONE"/>
    <property type="match status" value="1"/>
</dbReference>
<feature type="transmembrane region" description="Helical" evidence="8">
    <location>
        <begin position="149"/>
        <end position="170"/>
    </location>
</feature>
<dbReference type="RefSeq" id="WP_353113037.1">
    <property type="nucleotide sequence ID" value="NZ_APND01000005.1"/>
</dbReference>
<dbReference type="EMBL" id="APND01000005">
    <property type="protein sequence ID" value="MES1930644.1"/>
    <property type="molecule type" value="Genomic_DNA"/>
</dbReference>
<dbReference type="Proteomes" id="UP001460888">
    <property type="component" value="Unassembled WGS sequence"/>
</dbReference>
<feature type="transmembrane region" description="Helical" evidence="8">
    <location>
        <begin position="336"/>
        <end position="355"/>
    </location>
</feature>
<protein>
    <submittedName>
        <fullName evidence="10">Monovalent cation/H+ antiporter subunit D</fullName>
    </submittedName>
</protein>
<dbReference type="PANTHER" id="PTHR42682">
    <property type="entry name" value="HYDROGENASE-4 COMPONENT F"/>
    <property type="match status" value="1"/>
</dbReference>
<feature type="transmembrane region" description="Helical" evidence="8">
    <location>
        <begin position="267"/>
        <end position="286"/>
    </location>
</feature>
<feature type="transmembrane region" description="Helical" evidence="8">
    <location>
        <begin position="375"/>
        <end position="396"/>
    </location>
</feature>
<dbReference type="NCBIfam" id="NF009310">
    <property type="entry name" value="PRK12668.1"/>
    <property type="match status" value="1"/>
</dbReference>
<keyword evidence="5" id="KW-0560">Oxidoreductase</keyword>
<feature type="transmembrane region" description="Helical" evidence="8">
    <location>
        <begin position="209"/>
        <end position="230"/>
    </location>
</feature>
<evidence type="ECO:0000313" key="11">
    <source>
        <dbReference type="Proteomes" id="UP001460888"/>
    </source>
</evidence>
<feature type="transmembrane region" description="Helical" evidence="8">
    <location>
        <begin position="95"/>
        <end position="114"/>
    </location>
</feature>
<proteinExistence type="predicted"/>
<evidence type="ECO:0000259" key="9">
    <source>
        <dbReference type="Pfam" id="PF00361"/>
    </source>
</evidence>
<evidence type="ECO:0000256" key="7">
    <source>
        <dbReference type="RuleBase" id="RU000320"/>
    </source>
</evidence>
<sequence length="564" mass="61119">MLPVWLNNPGLLLILAGCVIPILPYRLRMAVLLGAPIAGLAWLWQIPLGTTTQISLLEYTLTPLRVDGLAFTFGVIFNVAAFLSGLYMWHTHSRLEPAAALIYAGSALGAVLAGDLITLFMFWEVTAIASALLLVIRGLRDAMIVARRYLLVQIASGLFLMGGAAIYIHATGDLAFGHLGLDAPGSWLILLAFGIKAAFPLLHNWLQDAYPSASATGTVVLSAFTTKMAIYALARGYAGTDLLVPIGAVMTIFPIIYAMLANDLRRVLSYSLNVQLGFMVVAVGIGTELAINGAAAHAVTHILYKALLFMTIGAVLRQTGHVRATELGGLARQMPWTAAFCVIGAASISAFPLMAGFVSKSLILAAVAHEHWAGIWVTLSAASAGALLYVGIKIPYFAFFAPNDQIECEEPPRNMQIAMGLTAAACILLGLVPSLLYSILPYPVDYNPYTASHIVTQLQLLAFSALAFWLAWRAGLYPRPKRAVHLDTDWVYRMLLPRFGYVAERLYHASLNKLGGGLGSLAQTGMARLRLRYDARGVMSRTWSTGWMVLWVAILLVVYLVMYY</sequence>
<evidence type="ECO:0000256" key="4">
    <source>
        <dbReference type="ARBA" id="ARBA00022989"/>
    </source>
</evidence>
<dbReference type="InterPro" id="IPR052175">
    <property type="entry name" value="ComplexI-like_HydComp"/>
</dbReference>
<dbReference type="PRINTS" id="PR01437">
    <property type="entry name" value="NUOXDRDTASE4"/>
</dbReference>
<keyword evidence="11" id="KW-1185">Reference proteome</keyword>
<feature type="transmembrane region" description="Helical" evidence="8">
    <location>
        <begin position="542"/>
        <end position="562"/>
    </location>
</feature>
<evidence type="ECO:0000256" key="1">
    <source>
        <dbReference type="ARBA" id="ARBA00004651"/>
    </source>
</evidence>
<feature type="transmembrane region" description="Helical" evidence="8">
    <location>
        <begin position="451"/>
        <end position="472"/>
    </location>
</feature>